<organism evidence="1 2">
    <name type="scientific">Caenorhabditis auriculariae</name>
    <dbReference type="NCBI Taxonomy" id="2777116"/>
    <lineage>
        <taxon>Eukaryota</taxon>
        <taxon>Metazoa</taxon>
        <taxon>Ecdysozoa</taxon>
        <taxon>Nematoda</taxon>
        <taxon>Chromadorea</taxon>
        <taxon>Rhabditida</taxon>
        <taxon>Rhabditina</taxon>
        <taxon>Rhabditomorpha</taxon>
        <taxon>Rhabditoidea</taxon>
        <taxon>Rhabditidae</taxon>
        <taxon>Peloderinae</taxon>
        <taxon>Caenorhabditis</taxon>
    </lineage>
</organism>
<name>A0A8S1HXB1_9PELO</name>
<dbReference type="AlphaFoldDB" id="A0A8S1HXB1"/>
<dbReference type="EMBL" id="CAJGYM010000150">
    <property type="protein sequence ID" value="CAD6199025.1"/>
    <property type="molecule type" value="Genomic_DNA"/>
</dbReference>
<accession>A0A8S1HXB1</accession>
<proteinExistence type="predicted"/>
<comment type="caution">
    <text evidence="1">The sequence shown here is derived from an EMBL/GenBank/DDBJ whole genome shotgun (WGS) entry which is preliminary data.</text>
</comment>
<dbReference type="Proteomes" id="UP000835052">
    <property type="component" value="Unassembled WGS sequence"/>
</dbReference>
<sequence length="171" mass="19738">MSGLDGRKYGNEAKRKCEIQKRARTNGRFRRPQLFETETWILQVKGPKRCRWDIFCRAVMRSAGRPDSTFASRREHSLIRMAWPPLSTTSDVQRQLFGPDGLGIGARRSGTVHQSPWLDRSATQRFRAAEISPPERVTEVMLDTNIPMSKSRLKPPFFFLTEVKKKLALFD</sequence>
<evidence type="ECO:0000313" key="2">
    <source>
        <dbReference type="Proteomes" id="UP000835052"/>
    </source>
</evidence>
<reference evidence="1" key="1">
    <citation type="submission" date="2020-10" db="EMBL/GenBank/DDBJ databases">
        <authorList>
            <person name="Kikuchi T."/>
        </authorList>
    </citation>
    <scope>NUCLEOTIDE SEQUENCE</scope>
    <source>
        <strain evidence="1">NKZ352</strain>
    </source>
</reference>
<keyword evidence="2" id="KW-1185">Reference proteome</keyword>
<protein>
    <submittedName>
        <fullName evidence="1">Uncharacterized protein</fullName>
    </submittedName>
</protein>
<gene>
    <name evidence="1" type="ORF">CAUJ_LOCUS14930</name>
</gene>
<evidence type="ECO:0000313" key="1">
    <source>
        <dbReference type="EMBL" id="CAD6199025.1"/>
    </source>
</evidence>